<comment type="subunit">
    <text evidence="3">Interacts with microtubules.</text>
</comment>
<dbReference type="OrthoDB" id="46159at2759"/>
<dbReference type="Pfam" id="PF12348">
    <property type="entry name" value="CLASP_N"/>
    <property type="match status" value="1"/>
</dbReference>
<feature type="compositionally biased region" description="Basic and acidic residues" evidence="8">
    <location>
        <begin position="693"/>
        <end position="702"/>
    </location>
</feature>
<dbReference type="GO" id="GO:0005881">
    <property type="term" value="C:cytoplasmic microtubule"/>
    <property type="evidence" value="ECO:0007669"/>
    <property type="project" value="TreeGrafter"/>
</dbReference>
<dbReference type="GO" id="GO:1990023">
    <property type="term" value="C:mitotic spindle midzone"/>
    <property type="evidence" value="ECO:0007669"/>
    <property type="project" value="TreeGrafter"/>
</dbReference>
<feature type="region of interest" description="Disordered" evidence="8">
    <location>
        <begin position="606"/>
        <end position="662"/>
    </location>
</feature>
<feature type="region of interest" description="Disordered" evidence="8">
    <location>
        <begin position="565"/>
        <end position="593"/>
    </location>
</feature>
<name>A0A8H7AI33_9EURO</name>
<evidence type="ECO:0000256" key="9">
    <source>
        <dbReference type="SAM" id="SignalP"/>
    </source>
</evidence>
<dbReference type="InterPro" id="IPR016024">
    <property type="entry name" value="ARM-type_fold"/>
</dbReference>
<gene>
    <name evidence="11" type="ORF">GJ744_010471</name>
</gene>
<evidence type="ECO:0000313" key="12">
    <source>
        <dbReference type="Proteomes" id="UP000606974"/>
    </source>
</evidence>
<feature type="signal peptide" evidence="9">
    <location>
        <begin position="1"/>
        <end position="25"/>
    </location>
</feature>
<feature type="region of interest" description="Disordered" evidence="8">
    <location>
        <begin position="693"/>
        <end position="822"/>
    </location>
</feature>
<keyword evidence="6" id="KW-0131">Cell cycle</keyword>
<dbReference type="InterPro" id="IPR011989">
    <property type="entry name" value="ARM-like"/>
</dbReference>
<evidence type="ECO:0000256" key="6">
    <source>
        <dbReference type="ARBA" id="ARBA00022776"/>
    </source>
</evidence>
<sequence>MPMILGPFYAFSLLAGVFNWAMTYAQNTTMMTMKRSAQNPVAKSMPKSHTEPPTFAMLKDAGDAFVEHPTHIDTKLKDDENATKPLSITSARDFEDMSQDMHRLFEGKETEQNWDKRRKAIIKISRITHGNGIHDYRPQYITFIKSQLDNILKVVDSLRTNVSTAGLHTLQHIADALGHGVDFMVDFVAETLITRCCNTSKIKRDHAIATFETIISNATCNKNVLHYIVSASEHKDPNARTAVAGWLIAIFAKNGRHYDHASVLDLIEKCIKNGLNDAKPQVRTPMRTTYATYATMFPDRADRLRDSLDLKTQKMLDSNITVEPTKSSLKQQPSIKDIKAAKKKEIDAQESARPESAHSNRPSIKDIKAAKIREMKAKEVPRPPSAQGNKTSVRDARVFKRREAEVEDAARPPSVQASQPLIKDTKTVRKREAVAEDTARPSSAQSARSSTRDIKTTRKQDANAEDVIRLPPPQSNNATGKRDVDAQDTARPMSSQLHPSTYERKFHILSSAPMRPQRGLIELKRIPPKQAAVVQQKADAETMNLLQMDDITMKKEGDKQVQDLENAALQPSSYRREVSQSETDTTKVPPFELGQDEQQILAQYAAPSTATDKNSVRAGMENRSTSTNVPPVHTEVDKRARKHGDLHKSGPPASRHGRTHSGGSIQIHEDIASAGQVGVGKVSLVTKRRSEERMKAGKEVVKEAPAGHAGAGKISQVTKRRSEERMKDGQEVVKETPAGHAGVGKISQVTKRRSEERMKARKEVEHSDLPGNGPPPSKHGRTRSTGSIQIHEDKASAGQAGAGKISQVTKRRSEERMKAGVEVVKVPSRRRSIRSPSPPTALREIDQLNQILEPIKKEENMRQKYISTEISVRNRSISPNTKDPGKARTQLSNGIEKIRARKMDDYGYRRLQGLIKANDDLFQDEEKYDELLLALLDTLETPNTERRQPLGRQYDNKFQILVTIRLMLVHSAKYCAPYHARALSALLTARRNFESRCHIVGGLEETAEDIVDACSSTEVIDPVLDVLELQEHDDAGYRAISMGLHILSGLVARIKGTEILDKIQEERLTHFALKCLRNENSETRRATVAFCVELRRLINPEEKYFQMVAGNDEALKSLLTYFIATNRRR</sequence>
<dbReference type="InterPro" id="IPR034085">
    <property type="entry name" value="TOG"/>
</dbReference>
<comment type="similarity">
    <text evidence="2">Belongs to the CLASP family.</text>
</comment>
<keyword evidence="12" id="KW-1185">Reference proteome</keyword>
<keyword evidence="6" id="KW-0498">Mitosis</keyword>
<dbReference type="GO" id="GO:0060172">
    <property type="term" value="P:astral microtubule depolymerization"/>
    <property type="evidence" value="ECO:0007669"/>
    <property type="project" value="TreeGrafter"/>
</dbReference>
<dbReference type="GO" id="GO:0005876">
    <property type="term" value="C:spindle microtubule"/>
    <property type="evidence" value="ECO:0007669"/>
    <property type="project" value="TreeGrafter"/>
</dbReference>
<proteinExistence type="inferred from homology"/>
<dbReference type="AlphaFoldDB" id="A0A8H7AI33"/>
<dbReference type="Gene3D" id="1.25.10.10">
    <property type="entry name" value="Leucine-rich Repeat Variant"/>
    <property type="match status" value="2"/>
</dbReference>
<accession>A0A8H7AI33</accession>
<keyword evidence="5" id="KW-0493">Microtubule</keyword>
<evidence type="ECO:0000256" key="7">
    <source>
        <dbReference type="ARBA" id="ARBA00024889"/>
    </source>
</evidence>
<feature type="compositionally biased region" description="Low complexity" evidence="8">
    <location>
        <begin position="440"/>
        <end position="449"/>
    </location>
</feature>
<dbReference type="Proteomes" id="UP000606974">
    <property type="component" value="Unassembled WGS sequence"/>
</dbReference>
<dbReference type="EMBL" id="JAACFV010000069">
    <property type="protein sequence ID" value="KAF7507412.1"/>
    <property type="molecule type" value="Genomic_DNA"/>
</dbReference>
<dbReference type="PANTHER" id="PTHR21567">
    <property type="entry name" value="CLASP"/>
    <property type="match status" value="1"/>
</dbReference>
<dbReference type="PANTHER" id="PTHR21567:SF9">
    <property type="entry name" value="CLIP-ASSOCIATING PROTEIN"/>
    <property type="match status" value="1"/>
</dbReference>
<feature type="compositionally biased region" description="Basic and acidic residues" evidence="8">
    <location>
        <begin position="392"/>
        <end position="410"/>
    </location>
</feature>
<feature type="domain" description="TOG" evidence="10">
    <location>
        <begin position="87"/>
        <end position="328"/>
    </location>
</feature>
<dbReference type="GO" id="GO:0090307">
    <property type="term" value="P:mitotic spindle assembly"/>
    <property type="evidence" value="ECO:0007669"/>
    <property type="project" value="TreeGrafter"/>
</dbReference>
<evidence type="ECO:0000256" key="8">
    <source>
        <dbReference type="SAM" id="MobiDB-lite"/>
    </source>
</evidence>
<dbReference type="GO" id="GO:0051301">
    <property type="term" value="P:cell division"/>
    <property type="evidence" value="ECO:0007669"/>
    <property type="project" value="UniProtKB-KW"/>
</dbReference>
<evidence type="ECO:0000256" key="4">
    <source>
        <dbReference type="ARBA" id="ARBA00022618"/>
    </source>
</evidence>
<keyword evidence="9" id="KW-0732">Signal</keyword>
<protein>
    <recommendedName>
        <fullName evidence="10">TOG domain-containing protein</fullName>
    </recommendedName>
</protein>
<reference evidence="11" key="1">
    <citation type="submission" date="2020-02" db="EMBL/GenBank/DDBJ databases">
        <authorList>
            <person name="Palmer J.M."/>
        </authorList>
    </citation>
    <scope>NUCLEOTIDE SEQUENCE</scope>
    <source>
        <strain evidence="11">EPUS1.4</strain>
        <tissue evidence="11">Thallus</tissue>
    </source>
</reference>
<feature type="compositionally biased region" description="Basic and acidic residues" evidence="8">
    <location>
        <begin position="752"/>
        <end position="768"/>
    </location>
</feature>
<dbReference type="SUPFAM" id="SSF48371">
    <property type="entry name" value="ARM repeat"/>
    <property type="match status" value="1"/>
</dbReference>
<comment type="subcellular location">
    <subcellularLocation>
        <location evidence="1">Cytoplasm</location>
        <location evidence="1">Cytoskeleton</location>
        <location evidence="1">Spindle</location>
    </subcellularLocation>
</comment>
<feature type="compositionally biased region" description="Basic and acidic residues" evidence="8">
    <location>
        <begin position="423"/>
        <end position="439"/>
    </location>
</feature>
<evidence type="ECO:0000313" key="11">
    <source>
        <dbReference type="EMBL" id="KAF7507412.1"/>
    </source>
</evidence>
<organism evidence="11 12">
    <name type="scientific">Endocarpon pusillum</name>
    <dbReference type="NCBI Taxonomy" id="364733"/>
    <lineage>
        <taxon>Eukaryota</taxon>
        <taxon>Fungi</taxon>
        <taxon>Dikarya</taxon>
        <taxon>Ascomycota</taxon>
        <taxon>Pezizomycotina</taxon>
        <taxon>Eurotiomycetes</taxon>
        <taxon>Chaetothyriomycetidae</taxon>
        <taxon>Verrucariales</taxon>
        <taxon>Verrucariaceae</taxon>
        <taxon>Endocarpon</taxon>
    </lineage>
</organism>
<dbReference type="GO" id="GO:0008017">
    <property type="term" value="F:microtubule binding"/>
    <property type="evidence" value="ECO:0007669"/>
    <property type="project" value="TreeGrafter"/>
</dbReference>
<evidence type="ECO:0000256" key="1">
    <source>
        <dbReference type="ARBA" id="ARBA00004186"/>
    </source>
</evidence>
<keyword evidence="4" id="KW-0132">Cell division</keyword>
<evidence type="ECO:0000256" key="3">
    <source>
        <dbReference type="ARBA" id="ARBA00011375"/>
    </source>
</evidence>
<evidence type="ECO:0000259" key="10">
    <source>
        <dbReference type="SMART" id="SM01349"/>
    </source>
</evidence>
<feature type="chain" id="PRO_5034536474" description="TOG domain-containing protein" evidence="9">
    <location>
        <begin position="26"/>
        <end position="1129"/>
    </location>
</feature>
<feature type="compositionally biased region" description="Basic and acidic residues" evidence="8">
    <location>
        <begin position="720"/>
        <end position="734"/>
    </location>
</feature>
<dbReference type="SMART" id="SM01349">
    <property type="entry name" value="TOG"/>
    <property type="match status" value="1"/>
</dbReference>
<feature type="compositionally biased region" description="Basic and acidic residues" evidence="8">
    <location>
        <begin position="336"/>
        <end position="381"/>
    </location>
</feature>
<comment type="function">
    <text evidence="7">Microtubule binding protein that promotes the stabilization of dynamic microtubules. Required for mitotic spindle formation.</text>
</comment>
<comment type="caution">
    <text evidence="11">The sequence shown here is derived from an EMBL/GenBank/DDBJ whole genome shotgun (WGS) entry which is preliminary data.</text>
</comment>
<dbReference type="InterPro" id="IPR024395">
    <property type="entry name" value="CLASP_N_dom"/>
</dbReference>
<feature type="region of interest" description="Disordered" evidence="8">
    <location>
        <begin position="322"/>
        <end position="495"/>
    </location>
</feature>
<feature type="compositionally biased region" description="Polar residues" evidence="8">
    <location>
        <begin position="322"/>
        <end position="334"/>
    </location>
</feature>
<dbReference type="GO" id="GO:0005815">
    <property type="term" value="C:microtubule organizing center"/>
    <property type="evidence" value="ECO:0007669"/>
    <property type="project" value="TreeGrafter"/>
</dbReference>
<evidence type="ECO:0000256" key="5">
    <source>
        <dbReference type="ARBA" id="ARBA00022701"/>
    </source>
</evidence>
<evidence type="ECO:0000256" key="2">
    <source>
        <dbReference type="ARBA" id="ARBA00009549"/>
    </source>
</evidence>
<feature type="compositionally biased region" description="Basic and acidic residues" evidence="8">
    <location>
        <begin position="450"/>
        <end position="468"/>
    </location>
</feature>